<accession>A0A507CN04</accession>
<evidence type="ECO:0000313" key="5">
    <source>
        <dbReference type="EMBL" id="TPX40504.1"/>
    </source>
</evidence>
<evidence type="ECO:0000256" key="1">
    <source>
        <dbReference type="ARBA" id="ARBA00022658"/>
    </source>
</evidence>
<evidence type="ECO:0000256" key="3">
    <source>
        <dbReference type="SAM" id="MobiDB-lite"/>
    </source>
</evidence>
<dbReference type="GO" id="GO:0005085">
    <property type="term" value="F:guanyl-nucleotide exchange factor activity"/>
    <property type="evidence" value="ECO:0007669"/>
    <property type="project" value="UniProtKB-KW"/>
</dbReference>
<dbReference type="PANTHER" id="PTHR23113:SF368">
    <property type="entry name" value="CELL DIVISION CONTROL PROTEIN 25"/>
    <property type="match status" value="1"/>
</dbReference>
<dbReference type="Pfam" id="PF00617">
    <property type="entry name" value="RasGEF"/>
    <property type="match status" value="1"/>
</dbReference>
<feature type="domain" description="Ras-GEF" evidence="4">
    <location>
        <begin position="322"/>
        <end position="569"/>
    </location>
</feature>
<proteinExistence type="predicted"/>
<reference evidence="5 6" key="1">
    <citation type="journal article" date="2019" name="Sci. Rep.">
        <title>Comparative genomics of chytrid fungi reveal insights into the obligate biotrophic and pathogenic lifestyle of Synchytrium endobioticum.</title>
        <authorList>
            <person name="van de Vossenberg B.T.L.H."/>
            <person name="Warris S."/>
            <person name="Nguyen H.D.T."/>
            <person name="van Gent-Pelzer M.P.E."/>
            <person name="Joly D.L."/>
            <person name="van de Geest H.C."/>
            <person name="Bonants P.J.M."/>
            <person name="Smith D.S."/>
            <person name="Levesque C.A."/>
            <person name="van der Lee T.A.J."/>
        </authorList>
    </citation>
    <scope>NUCLEOTIDE SEQUENCE [LARGE SCALE GENOMIC DNA]</scope>
    <source>
        <strain evidence="5 6">LEV6574</strain>
    </source>
</reference>
<dbReference type="PROSITE" id="PS50009">
    <property type="entry name" value="RASGEF_CAT"/>
    <property type="match status" value="1"/>
</dbReference>
<protein>
    <recommendedName>
        <fullName evidence="4">Ras-GEF domain-containing protein</fullName>
    </recommendedName>
</protein>
<evidence type="ECO:0000256" key="2">
    <source>
        <dbReference type="PROSITE-ProRule" id="PRU00168"/>
    </source>
</evidence>
<feature type="region of interest" description="Disordered" evidence="3">
    <location>
        <begin position="1"/>
        <end position="50"/>
    </location>
</feature>
<dbReference type="InterPro" id="IPR023578">
    <property type="entry name" value="Ras_GEF_dom_sf"/>
</dbReference>
<comment type="caution">
    <text evidence="5">The sequence shown here is derived from an EMBL/GenBank/DDBJ whole genome shotgun (WGS) entry which is preliminary data.</text>
</comment>
<dbReference type="Proteomes" id="UP000320475">
    <property type="component" value="Unassembled WGS sequence"/>
</dbReference>
<feature type="compositionally biased region" description="Polar residues" evidence="3">
    <location>
        <begin position="182"/>
        <end position="193"/>
    </location>
</feature>
<sequence length="611" mass="67640">MTAPLQRRGSVDSLEPDSPILPIRTPTGHQHHAVPAPAPGGQYYHPGQYAIPPPGARPPYPPHVFGQSCPYPPYVMPMYYPPPSQGFNPADPSAAPHFMPQGYMQGDMYYDPQLQGGVAQPAYGTQAGLPANMFPARFPQNTSEVAYQRHNSLPANQQPPPPPQHRPQHTSSQQAPPEHRQSVSSIQSDTVSVISMAIPPGTPQAPPTPTQRTNSGGNVFGPPPQTRPHSGQHGSQSNRTSTHDDAQGYLPVIPASPLILQQQNIAKALSEAEYTLAKAIDQRQDLSTIRRLTENVNVGKSKLDSATRVIREAQSKLLTDISPRDMAVAITAFDSEMLEFIRPTDLANHASDPTHPPYPIKSSLDFGYYIRRLVQITTVTPAIQTSRVRAIAHWIEVAKELQRMRNFQSYGAVISGLKSQCVQGLQGTWNAVPRKYQQYWIELRYSMSSDESFKAYRNILSTSRAPCIPRLDIFLHALAAPSNLEPCKRELEYYRSKAYASELEGRDSGVQHWIVIQNWKSEEQLNEFSLKQEPQSQIVQKAEKATKNAVERDLWLRNLSRASELIDEDDGIGFDSSSYSHLHFRFILNVISSTAAPCAISNIVGPVSTSG</sequence>
<gene>
    <name evidence="5" type="ORF">SeLEV6574_g06583</name>
</gene>
<name>A0A507CN04_9FUNG</name>
<dbReference type="VEuPathDB" id="FungiDB:SeMB42_g05816"/>
<feature type="region of interest" description="Disordered" evidence="3">
    <location>
        <begin position="152"/>
        <end position="247"/>
    </location>
</feature>
<dbReference type="SMART" id="SM00147">
    <property type="entry name" value="RasGEF"/>
    <property type="match status" value="1"/>
</dbReference>
<organism evidence="5 6">
    <name type="scientific">Synchytrium endobioticum</name>
    <dbReference type="NCBI Taxonomy" id="286115"/>
    <lineage>
        <taxon>Eukaryota</taxon>
        <taxon>Fungi</taxon>
        <taxon>Fungi incertae sedis</taxon>
        <taxon>Chytridiomycota</taxon>
        <taxon>Chytridiomycota incertae sedis</taxon>
        <taxon>Chytridiomycetes</taxon>
        <taxon>Synchytriales</taxon>
        <taxon>Synchytriaceae</taxon>
        <taxon>Synchytrium</taxon>
    </lineage>
</organism>
<feature type="compositionally biased region" description="Polar residues" evidence="3">
    <location>
        <begin position="227"/>
        <end position="240"/>
    </location>
</feature>
<dbReference type="AlphaFoldDB" id="A0A507CN04"/>
<evidence type="ECO:0000259" key="4">
    <source>
        <dbReference type="PROSITE" id="PS50009"/>
    </source>
</evidence>
<dbReference type="OrthoDB" id="546434at2759"/>
<dbReference type="EMBL" id="QEAM01000384">
    <property type="protein sequence ID" value="TPX40504.1"/>
    <property type="molecule type" value="Genomic_DNA"/>
</dbReference>
<dbReference type="InterPro" id="IPR008937">
    <property type="entry name" value="Ras-like_GEF"/>
</dbReference>
<dbReference type="SUPFAM" id="SSF48366">
    <property type="entry name" value="Ras GEF"/>
    <property type="match status" value="1"/>
</dbReference>
<dbReference type="InterPro" id="IPR001895">
    <property type="entry name" value="RASGEF_cat_dom"/>
</dbReference>
<dbReference type="Gene3D" id="1.10.840.10">
    <property type="entry name" value="Ras guanine-nucleotide exchange factors catalytic domain"/>
    <property type="match status" value="1"/>
</dbReference>
<dbReference type="GO" id="GO:0007265">
    <property type="term" value="P:Ras protein signal transduction"/>
    <property type="evidence" value="ECO:0007669"/>
    <property type="project" value="TreeGrafter"/>
</dbReference>
<dbReference type="InterPro" id="IPR036964">
    <property type="entry name" value="RASGEF_cat_dom_sf"/>
</dbReference>
<feature type="compositionally biased region" description="Pro residues" evidence="3">
    <location>
        <begin position="200"/>
        <end position="209"/>
    </location>
</feature>
<dbReference type="PANTHER" id="PTHR23113">
    <property type="entry name" value="GUANINE NUCLEOTIDE EXCHANGE FACTOR"/>
    <property type="match status" value="1"/>
</dbReference>
<dbReference type="GO" id="GO:0005886">
    <property type="term" value="C:plasma membrane"/>
    <property type="evidence" value="ECO:0007669"/>
    <property type="project" value="TreeGrafter"/>
</dbReference>
<keyword evidence="1 2" id="KW-0344">Guanine-nucleotide releasing factor</keyword>
<evidence type="ECO:0000313" key="6">
    <source>
        <dbReference type="Proteomes" id="UP000320475"/>
    </source>
</evidence>